<gene>
    <name evidence="2" type="ORF">GIR22_08670</name>
</gene>
<feature type="region of interest" description="Disordered" evidence="1">
    <location>
        <begin position="54"/>
        <end position="75"/>
    </location>
</feature>
<proteinExistence type="predicted"/>
<reference evidence="2 3" key="1">
    <citation type="submission" date="2019-11" db="EMBL/GenBank/DDBJ databases">
        <title>Pseudmonas karstica sp. nov. and Pseudomonas spelaei sp. nov. from caves.</title>
        <authorList>
            <person name="Zeman M."/>
        </authorList>
    </citation>
    <scope>NUCLEOTIDE SEQUENCE [LARGE SCALE GENOMIC DNA]</scope>
    <source>
        <strain evidence="2 3">CCM 7891</strain>
    </source>
</reference>
<dbReference type="EMBL" id="WLYI01000009">
    <property type="protein sequence ID" value="MTD19222.1"/>
    <property type="molecule type" value="Genomic_DNA"/>
</dbReference>
<comment type="caution">
    <text evidence="2">The sequence shown here is derived from an EMBL/GenBank/DDBJ whole genome shotgun (WGS) entry which is preliminary data.</text>
</comment>
<name>A0A7X2RSM6_9PSED</name>
<organism evidence="2 3">
    <name type="scientific">Pseudomonas karstica</name>
    <dbReference type="NCBI Taxonomy" id="1055468"/>
    <lineage>
        <taxon>Bacteria</taxon>
        <taxon>Pseudomonadati</taxon>
        <taxon>Pseudomonadota</taxon>
        <taxon>Gammaproteobacteria</taxon>
        <taxon>Pseudomonadales</taxon>
        <taxon>Pseudomonadaceae</taxon>
        <taxon>Pseudomonas</taxon>
    </lineage>
</organism>
<dbReference type="AlphaFoldDB" id="A0A7X2RSM6"/>
<evidence type="ECO:0000313" key="3">
    <source>
        <dbReference type="Proteomes" id="UP000431485"/>
    </source>
</evidence>
<protein>
    <submittedName>
        <fullName evidence="2">Uncharacterized protein</fullName>
    </submittedName>
</protein>
<dbReference type="OrthoDB" id="9777694at2"/>
<accession>A0A7X2RSM6</accession>
<dbReference type="Proteomes" id="UP000431485">
    <property type="component" value="Unassembled WGS sequence"/>
</dbReference>
<evidence type="ECO:0000256" key="1">
    <source>
        <dbReference type="SAM" id="MobiDB-lite"/>
    </source>
</evidence>
<sequence length="415" mass="46954">MDQDRVHRDTLYSEVWARPMASLAPKYGVSAVFLSRVCARLNIPCPPRGYWARKHSGQRTETPPLPAPTVGIPTEWRRGDQLPRMAGPEPAMPNPKKASAHSAILMGSLNSFISGRIAGDGYLKPAKRNLPDLVVTESSLRRAASVLQKLANSFRDASCRISVACSDGRYTRKVLGDEEGRLKRSGFETDLWSPGRPTLAFIGEVAIGLSIYEQTVEKEMVYLDGRYVPVKEAKEIKPGLWDRKTKTFYRRSTQRVASKRLCLRAYSPYSRLSWEYTWTEDKGSLVRQCDAIVAYLVDRAVTLTLEVERADRQADEERKRWEAERAIAISRHERSLIIQAREDSLQNLLKIIEAWNHDRKLQEFFDEITARSVDMNSEGRAQLLAKVHEAKNLLACADSIEALMSWVSPPPKPAE</sequence>
<keyword evidence="3" id="KW-1185">Reference proteome</keyword>
<evidence type="ECO:0000313" key="2">
    <source>
        <dbReference type="EMBL" id="MTD19222.1"/>
    </source>
</evidence>